<dbReference type="GO" id="GO:0006310">
    <property type="term" value="P:DNA recombination"/>
    <property type="evidence" value="ECO:0007669"/>
    <property type="project" value="UniProtKB-KW"/>
</dbReference>
<dbReference type="InterPro" id="IPR044068">
    <property type="entry name" value="CB"/>
</dbReference>
<evidence type="ECO:0000256" key="5">
    <source>
        <dbReference type="PROSITE-ProRule" id="PRU01248"/>
    </source>
</evidence>
<keyword evidence="2" id="KW-0229">DNA integration</keyword>
<evidence type="ECO:0000259" key="7">
    <source>
        <dbReference type="PROSITE" id="PS51900"/>
    </source>
</evidence>
<dbReference type="InterPro" id="IPR004107">
    <property type="entry name" value="Integrase_SAM-like_N"/>
</dbReference>
<sequence>MKPTDFSKYLTDFFGTYLPIECGVSQNTILTYSYTFSLLIEFLKEQEFINPQRVTLADITKERIINFLQWLEEDRHCSVSTRNARLAAIRSFYSYLQYRDVKGMFRYHEIMSIRKKKTAAPEMAYLTIDGIKLILSQPDLKTRYGRRDFVLLSLLYDSGARVQELIDLTPPNIEFNDTATVKLCGKGNKARIVPLSKQQASNLKKYMYDEGLMKEDRHCVPIFCNFHGEKLSRVAVLNIVKKYAEIARKKSPDLIPENLGCHSFRHSKAMHLLEADINLVYIRDFLGHVSTTTTEIYARASEKKKLEALSRVNPGIIKEGKTTWQKDKSLLGYLKDLRTKY</sequence>
<evidence type="ECO:0000256" key="3">
    <source>
        <dbReference type="ARBA" id="ARBA00023125"/>
    </source>
</evidence>
<dbReference type="PROSITE" id="PS51900">
    <property type="entry name" value="CB"/>
    <property type="match status" value="1"/>
</dbReference>
<dbReference type="Pfam" id="PF02899">
    <property type="entry name" value="Phage_int_SAM_1"/>
    <property type="match status" value="1"/>
</dbReference>
<dbReference type="Proteomes" id="UP000095333">
    <property type="component" value="Unassembled WGS sequence"/>
</dbReference>
<dbReference type="RefSeq" id="WP_005841877.1">
    <property type="nucleotide sequence ID" value="NZ_CYZI01000019.1"/>
</dbReference>
<dbReference type="PROSITE" id="PS51898">
    <property type="entry name" value="TYR_RECOMBINASE"/>
    <property type="match status" value="1"/>
</dbReference>
<dbReference type="GO" id="GO:0003677">
    <property type="term" value="F:DNA binding"/>
    <property type="evidence" value="ECO:0007669"/>
    <property type="project" value="UniProtKB-UniRule"/>
</dbReference>
<keyword evidence="3 5" id="KW-0238">DNA-binding</keyword>
<dbReference type="InterPro" id="IPR050090">
    <property type="entry name" value="Tyrosine_recombinase_XerCD"/>
</dbReference>
<proteinExistence type="predicted"/>
<evidence type="ECO:0000256" key="4">
    <source>
        <dbReference type="ARBA" id="ARBA00023172"/>
    </source>
</evidence>
<dbReference type="AlphaFoldDB" id="A0A174I5R5"/>
<dbReference type="GO" id="GO:0007059">
    <property type="term" value="P:chromosome segregation"/>
    <property type="evidence" value="ECO:0007669"/>
    <property type="project" value="UniProtKB-KW"/>
</dbReference>
<dbReference type="InterPro" id="IPR010998">
    <property type="entry name" value="Integrase_recombinase_N"/>
</dbReference>
<dbReference type="EMBL" id="CYZI01000019">
    <property type="protein sequence ID" value="CUO80808.1"/>
    <property type="molecule type" value="Genomic_DNA"/>
</dbReference>
<accession>A0A174I5R5</accession>
<dbReference type="InterPro" id="IPR013762">
    <property type="entry name" value="Integrase-like_cat_sf"/>
</dbReference>
<dbReference type="InterPro" id="IPR002104">
    <property type="entry name" value="Integrase_catalytic"/>
</dbReference>
<evidence type="ECO:0000256" key="1">
    <source>
        <dbReference type="ARBA" id="ARBA00022829"/>
    </source>
</evidence>
<evidence type="ECO:0000259" key="6">
    <source>
        <dbReference type="PROSITE" id="PS51898"/>
    </source>
</evidence>
<feature type="domain" description="Tyr recombinase" evidence="6">
    <location>
        <begin position="121"/>
        <end position="310"/>
    </location>
</feature>
<keyword evidence="4" id="KW-0233">DNA recombination</keyword>
<name>A0A174I5R5_PHOVU</name>
<dbReference type="GeneID" id="65536580"/>
<dbReference type="PANTHER" id="PTHR30349:SF81">
    <property type="entry name" value="TYROSINE RECOMBINASE XERC"/>
    <property type="match status" value="1"/>
</dbReference>
<dbReference type="Gene3D" id="1.10.150.130">
    <property type="match status" value="1"/>
</dbReference>
<dbReference type="Gene3D" id="1.10.443.10">
    <property type="entry name" value="Intergrase catalytic core"/>
    <property type="match status" value="1"/>
</dbReference>
<evidence type="ECO:0000313" key="8">
    <source>
        <dbReference type="EMBL" id="CUO80808.1"/>
    </source>
</evidence>
<feature type="domain" description="Core-binding (CB)" evidence="7">
    <location>
        <begin position="4"/>
        <end position="97"/>
    </location>
</feature>
<reference evidence="8 9" key="1">
    <citation type="submission" date="2015-09" db="EMBL/GenBank/DDBJ databases">
        <authorList>
            <consortium name="Pathogen Informatics"/>
        </authorList>
    </citation>
    <scope>NUCLEOTIDE SEQUENCE [LARGE SCALE GENOMIC DNA]</scope>
    <source>
        <strain evidence="8 9">2789STDY5834842</strain>
    </source>
</reference>
<protein>
    <submittedName>
        <fullName evidence="8">Putative integrase</fullName>
    </submittedName>
</protein>
<evidence type="ECO:0000313" key="9">
    <source>
        <dbReference type="Proteomes" id="UP000095333"/>
    </source>
</evidence>
<dbReference type="InterPro" id="IPR011010">
    <property type="entry name" value="DNA_brk_join_enz"/>
</dbReference>
<gene>
    <name evidence="8" type="primary">xerD_6</name>
    <name evidence="8" type="ORF">ERS852457_02816</name>
</gene>
<keyword evidence="1" id="KW-0159">Chromosome partition</keyword>
<dbReference type="PANTHER" id="PTHR30349">
    <property type="entry name" value="PHAGE INTEGRASE-RELATED"/>
    <property type="match status" value="1"/>
</dbReference>
<organism evidence="8 9">
    <name type="scientific">Phocaeicola vulgatus</name>
    <name type="common">Bacteroides vulgatus</name>
    <dbReference type="NCBI Taxonomy" id="821"/>
    <lineage>
        <taxon>Bacteria</taxon>
        <taxon>Pseudomonadati</taxon>
        <taxon>Bacteroidota</taxon>
        <taxon>Bacteroidia</taxon>
        <taxon>Bacteroidales</taxon>
        <taxon>Bacteroidaceae</taxon>
        <taxon>Phocaeicola</taxon>
    </lineage>
</organism>
<dbReference type="SUPFAM" id="SSF56349">
    <property type="entry name" value="DNA breaking-rejoining enzymes"/>
    <property type="match status" value="1"/>
</dbReference>
<evidence type="ECO:0000256" key="2">
    <source>
        <dbReference type="ARBA" id="ARBA00022908"/>
    </source>
</evidence>
<dbReference type="GO" id="GO:0015074">
    <property type="term" value="P:DNA integration"/>
    <property type="evidence" value="ECO:0007669"/>
    <property type="project" value="UniProtKB-KW"/>
</dbReference>
<dbReference type="Pfam" id="PF00589">
    <property type="entry name" value="Phage_integrase"/>
    <property type="match status" value="1"/>
</dbReference>